<evidence type="ECO:0000256" key="2">
    <source>
        <dbReference type="ARBA" id="ARBA00010231"/>
    </source>
</evidence>
<feature type="domain" description="Alpha-D-phosphohexomutase alpha/beta/alpha" evidence="9">
    <location>
        <begin position="3"/>
        <end position="117"/>
    </location>
</feature>
<evidence type="ECO:0000313" key="12">
    <source>
        <dbReference type="EMBL" id="MCO6051181.1"/>
    </source>
</evidence>
<dbReference type="InterPro" id="IPR005843">
    <property type="entry name" value="A-D-PHexomutase_C"/>
</dbReference>
<reference evidence="12 13" key="1">
    <citation type="submission" date="2022-06" db="EMBL/GenBank/DDBJ databases">
        <title>Mesorhizobium sp. strain RP14 Genome sequencing and assembly.</title>
        <authorList>
            <person name="Kim I."/>
        </authorList>
    </citation>
    <scope>NUCLEOTIDE SEQUENCE [LARGE SCALE GENOMIC DNA]</scope>
    <source>
        <strain evidence="13">RP14(2022)</strain>
    </source>
</reference>
<feature type="domain" description="Alpha-D-phosphohexomutase C-terminal" evidence="8">
    <location>
        <begin position="372"/>
        <end position="444"/>
    </location>
</feature>
<evidence type="ECO:0000259" key="9">
    <source>
        <dbReference type="Pfam" id="PF02878"/>
    </source>
</evidence>
<dbReference type="PANTHER" id="PTHR43771">
    <property type="entry name" value="PHOSPHOMANNOMUTASE"/>
    <property type="match status" value="1"/>
</dbReference>
<keyword evidence="4 7" id="KW-0479">Metal-binding</keyword>
<keyword evidence="5 7" id="KW-0460">Magnesium</keyword>
<accession>A0ABT1CAG1</accession>
<dbReference type="Pfam" id="PF02879">
    <property type="entry name" value="PGM_PMM_II"/>
    <property type="match status" value="1"/>
</dbReference>
<dbReference type="Gene3D" id="3.30.310.50">
    <property type="entry name" value="Alpha-D-phosphohexomutase, C-terminal domain"/>
    <property type="match status" value="1"/>
</dbReference>
<evidence type="ECO:0000259" key="10">
    <source>
        <dbReference type="Pfam" id="PF02879"/>
    </source>
</evidence>
<comment type="caution">
    <text evidence="12">The sequence shown here is derived from an EMBL/GenBank/DDBJ whole genome shotgun (WGS) entry which is preliminary data.</text>
</comment>
<dbReference type="Gene3D" id="3.40.120.10">
    <property type="entry name" value="Alpha-D-Glucose-1,6-Bisphosphate, subunit A, domain 3"/>
    <property type="match status" value="3"/>
</dbReference>
<dbReference type="InterPro" id="IPR005845">
    <property type="entry name" value="A-D-PHexomutase_a/b/a-II"/>
</dbReference>
<name>A0ABT1CAG1_9HYPH</name>
<dbReference type="Pfam" id="PF02880">
    <property type="entry name" value="PGM_PMM_III"/>
    <property type="match status" value="1"/>
</dbReference>
<dbReference type="SUPFAM" id="SSF53738">
    <property type="entry name" value="Phosphoglucomutase, first 3 domains"/>
    <property type="match status" value="3"/>
</dbReference>
<keyword evidence="6" id="KW-0413">Isomerase</keyword>
<dbReference type="SUPFAM" id="SSF55957">
    <property type="entry name" value="Phosphoglucomutase, C-terminal domain"/>
    <property type="match status" value="1"/>
</dbReference>
<evidence type="ECO:0000259" key="8">
    <source>
        <dbReference type="Pfam" id="PF00408"/>
    </source>
</evidence>
<feature type="domain" description="Alpha-D-phosphohexomutase alpha/beta/alpha" evidence="11">
    <location>
        <begin position="257"/>
        <end position="366"/>
    </location>
</feature>
<keyword evidence="13" id="KW-1185">Reference proteome</keyword>
<dbReference type="CDD" id="cd03089">
    <property type="entry name" value="PMM_PGM"/>
    <property type="match status" value="1"/>
</dbReference>
<organism evidence="12 13">
    <name type="scientific">Mesorhizobium liriopis</name>
    <dbReference type="NCBI Taxonomy" id="2953882"/>
    <lineage>
        <taxon>Bacteria</taxon>
        <taxon>Pseudomonadati</taxon>
        <taxon>Pseudomonadota</taxon>
        <taxon>Alphaproteobacteria</taxon>
        <taxon>Hyphomicrobiales</taxon>
        <taxon>Phyllobacteriaceae</taxon>
        <taxon>Mesorhizobium</taxon>
    </lineage>
</organism>
<dbReference type="PANTHER" id="PTHR43771:SF1">
    <property type="entry name" value="PHOSPHOMANNOMUTASE"/>
    <property type="match status" value="1"/>
</dbReference>
<evidence type="ECO:0000256" key="5">
    <source>
        <dbReference type="ARBA" id="ARBA00022842"/>
    </source>
</evidence>
<dbReference type="PROSITE" id="PS00710">
    <property type="entry name" value="PGM_PMM"/>
    <property type="match status" value="1"/>
</dbReference>
<feature type="domain" description="Alpha-D-phosphohexomutase alpha/beta/alpha" evidence="10">
    <location>
        <begin position="153"/>
        <end position="252"/>
    </location>
</feature>
<dbReference type="Pfam" id="PF00408">
    <property type="entry name" value="PGM_PMM_IV"/>
    <property type="match status" value="1"/>
</dbReference>
<dbReference type="EMBL" id="JAMXQS010000007">
    <property type="protein sequence ID" value="MCO6051181.1"/>
    <property type="molecule type" value="Genomic_DNA"/>
</dbReference>
<evidence type="ECO:0000256" key="3">
    <source>
        <dbReference type="ARBA" id="ARBA00022553"/>
    </source>
</evidence>
<dbReference type="Pfam" id="PF02878">
    <property type="entry name" value="PGM_PMM_I"/>
    <property type="match status" value="1"/>
</dbReference>
<evidence type="ECO:0000259" key="11">
    <source>
        <dbReference type="Pfam" id="PF02880"/>
    </source>
</evidence>
<evidence type="ECO:0000256" key="4">
    <source>
        <dbReference type="ARBA" id="ARBA00022723"/>
    </source>
</evidence>
<evidence type="ECO:0000256" key="6">
    <source>
        <dbReference type="ARBA" id="ARBA00023235"/>
    </source>
</evidence>
<evidence type="ECO:0000256" key="7">
    <source>
        <dbReference type="RuleBase" id="RU004326"/>
    </source>
</evidence>
<dbReference type="Proteomes" id="UP001205906">
    <property type="component" value="Unassembled WGS sequence"/>
</dbReference>
<sequence>MSAFKAYDIRGQIPAELNAPLAYRIAQASAAELKPRTVVIGHDMRQDSPALAHALAQGFLDSGVSVLPLGLCGTEEVYFHTDYAAADLGLMVTASHNPESYNGIKPIGRGATAITRAGGLNAIEGRTYGDEHFAIATSFSERGSLQPQPSKAPYIERLIASVRDIDLKPMKIVAHPGNGCAGPVIDLLEPHLPIEWIKIEHEPDPRLPNGVPNPLLPEKRAAASEAVKRSGAALGLAWDGDFDRCFFYDEDGAFIEGYYLVGLIAQSTLRDELGATILYDPRLTWNTEDIVSKAGGRAVMCKTGHAFFKEKMRAENAAYGGEMSAHHYFRSFASCDTGMLPWLAVLAELSRTGATLRELVDQRMKAFPCSGEINFKVASTKDAIAKVQAAFAGESPEITTLDGLSMAFPEWRFNLRGSNTEPLLRLNVESRGNPALVADMAARIGDLVGA</sequence>
<dbReference type="InterPro" id="IPR005844">
    <property type="entry name" value="A-D-PHexomutase_a/b/a-I"/>
</dbReference>
<evidence type="ECO:0000256" key="1">
    <source>
        <dbReference type="ARBA" id="ARBA00001946"/>
    </source>
</evidence>
<dbReference type="InterPro" id="IPR016066">
    <property type="entry name" value="A-D-PHexomutase_CS"/>
</dbReference>
<dbReference type="InterPro" id="IPR005841">
    <property type="entry name" value="Alpha-D-phosphohexomutase_SF"/>
</dbReference>
<protein>
    <submittedName>
        <fullName evidence="12">Phosphomannomutase</fullName>
    </submittedName>
</protein>
<proteinExistence type="inferred from homology"/>
<dbReference type="PRINTS" id="PR00509">
    <property type="entry name" value="PGMPMM"/>
</dbReference>
<gene>
    <name evidence="12" type="ORF">NGM99_15455</name>
</gene>
<dbReference type="RefSeq" id="WP_252820480.1">
    <property type="nucleotide sequence ID" value="NZ_JAMXQS010000007.1"/>
</dbReference>
<dbReference type="InterPro" id="IPR016055">
    <property type="entry name" value="A-D-PHexomutase_a/b/a-I/II/III"/>
</dbReference>
<evidence type="ECO:0000313" key="13">
    <source>
        <dbReference type="Proteomes" id="UP001205906"/>
    </source>
</evidence>
<comment type="similarity">
    <text evidence="2 7">Belongs to the phosphohexose mutase family.</text>
</comment>
<keyword evidence="3" id="KW-0597">Phosphoprotein</keyword>
<comment type="cofactor">
    <cofactor evidence="1">
        <name>Mg(2+)</name>
        <dbReference type="ChEBI" id="CHEBI:18420"/>
    </cofactor>
</comment>
<dbReference type="InterPro" id="IPR036900">
    <property type="entry name" value="A-D-PHexomutase_C_sf"/>
</dbReference>
<dbReference type="InterPro" id="IPR005846">
    <property type="entry name" value="A-D-PHexomutase_a/b/a-III"/>
</dbReference>